<name>A0AAV7DSW1_ARIFI</name>
<dbReference type="EMBL" id="JAINDJ010000056">
    <property type="protein sequence ID" value="KAG9438572.1"/>
    <property type="molecule type" value="Genomic_DNA"/>
</dbReference>
<reference evidence="1 2" key="1">
    <citation type="submission" date="2021-07" db="EMBL/GenBank/DDBJ databases">
        <title>The Aristolochia fimbriata genome: insights into angiosperm evolution, floral development and chemical biosynthesis.</title>
        <authorList>
            <person name="Jiao Y."/>
        </authorList>
    </citation>
    <scope>NUCLEOTIDE SEQUENCE [LARGE SCALE GENOMIC DNA]</scope>
    <source>
        <strain evidence="1">IBCAS-2021</strain>
        <tissue evidence="1">Leaf</tissue>
    </source>
</reference>
<evidence type="ECO:0000313" key="1">
    <source>
        <dbReference type="EMBL" id="KAG9438572.1"/>
    </source>
</evidence>
<dbReference type="Proteomes" id="UP000825729">
    <property type="component" value="Unassembled WGS sequence"/>
</dbReference>
<comment type="caution">
    <text evidence="1">The sequence shown here is derived from an EMBL/GenBank/DDBJ whole genome shotgun (WGS) entry which is preliminary data.</text>
</comment>
<accession>A0AAV7DSW1</accession>
<gene>
    <name evidence="1" type="ORF">H6P81_021494</name>
</gene>
<dbReference type="AlphaFoldDB" id="A0AAV7DSW1"/>
<keyword evidence="2" id="KW-1185">Reference proteome</keyword>
<evidence type="ECO:0000313" key="2">
    <source>
        <dbReference type="Proteomes" id="UP000825729"/>
    </source>
</evidence>
<protein>
    <submittedName>
        <fullName evidence="1">Uncharacterized protein</fullName>
    </submittedName>
</protein>
<proteinExistence type="predicted"/>
<organism evidence="1 2">
    <name type="scientific">Aristolochia fimbriata</name>
    <name type="common">White veined hardy Dutchman's pipe vine</name>
    <dbReference type="NCBI Taxonomy" id="158543"/>
    <lineage>
        <taxon>Eukaryota</taxon>
        <taxon>Viridiplantae</taxon>
        <taxon>Streptophyta</taxon>
        <taxon>Embryophyta</taxon>
        <taxon>Tracheophyta</taxon>
        <taxon>Spermatophyta</taxon>
        <taxon>Magnoliopsida</taxon>
        <taxon>Magnoliidae</taxon>
        <taxon>Piperales</taxon>
        <taxon>Aristolochiaceae</taxon>
        <taxon>Aristolochia</taxon>
    </lineage>
</organism>
<sequence>MESLRPGGQERVELGKQSFNKQVEASWQSFKQRGWAVHFIDLTSLYLRFQIRAGRAFKAPLVDCELQKEDALGALLGERRISERSLGERVLSEFCAAAWKLSLARIGPYQCLPAMIPRAPLMGSFTGPSEQGDTPFGKDLRMNCRAGPAIAVSKTHLRARCDQVERRRQTAGSHSTYIYTQFARECTRSRFCGSIPFILCSLTRNRRPSVGSKLLGKKLAIGAVSLAGTVSLFDVGITKLKKGSGEDRARAKKGDLSAATQGIFLLGGFKERIGL</sequence>